<keyword evidence="3" id="KW-1185">Reference proteome</keyword>
<reference evidence="2 3" key="1">
    <citation type="submission" date="2020-09" db="EMBL/GenBank/DDBJ databases">
        <title>De no assembly of potato wild relative species, Solanum commersonii.</title>
        <authorList>
            <person name="Cho K."/>
        </authorList>
    </citation>
    <scope>NUCLEOTIDE SEQUENCE [LARGE SCALE GENOMIC DNA]</scope>
    <source>
        <strain evidence="2">LZ3.2</strain>
        <tissue evidence="2">Leaf</tissue>
    </source>
</reference>
<comment type="caution">
    <text evidence="2">The sequence shown here is derived from an EMBL/GenBank/DDBJ whole genome shotgun (WGS) entry which is preliminary data.</text>
</comment>
<dbReference type="InterPro" id="IPR027417">
    <property type="entry name" value="P-loop_NTPase"/>
</dbReference>
<organism evidence="2 3">
    <name type="scientific">Solanum commersonii</name>
    <name type="common">Commerson's wild potato</name>
    <name type="synonym">Commerson's nightshade</name>
    <dbReference type="NCBI Taxonomy" id="4109"/>
    <lineage>
        <taxon>Eukaryota</taxon>
        <taxon>Viridiplantae</taxon>
        <taxon>Streptophyta</taxon>
        <taxon>Embryophyta</taxon>
        <taxon>Tracheophyta</taxon>
        <taxon>Spermatophyta</taxon>
        <taxon>Magnoliopsida</taxon>
        <taxon>eudicotyledons</taxon>
        <taxon>Gunneridae</taxon>
        <taxon>Pentapetalae</taxon>
        <taxon>asterids</taxon>
        <taxon>lamiids</taxon>
        <taxon>Solanales</taxon>
        <taxon>Solanaceae</taxon>
        <taxon>Solanoideae</taxon>
        <taxon>Solaneae</taxon>
        <taxon>Solanum</taxon>
    </lineage>
</organism>
<protein>
    <recommendedName>
        <fullName evidence="1">ABC transporter domain-containing protein</fullName>
    </recommendedName>
</protein>
<dbReference type="Proteomes" id="UP000824120">
    <property type="component" value="Chromosome 2"/>
</dbReference>
<feature type="domain" description="ABC transporter" evidence="1">
    <location>
        <begin position="2"/>
        <end position="41"/>
    </location>
</feature>
<dbReference type="GO" id="GO:0005524">
    <property type="term" value="F:ATP binding"/>
    <property type="evidence" value="ECO:0007669"/>
    <property type="project" value="InterPro"/>
</dbReference>
<dbReference type="GO" id="GO:0016887">
    <property type="term" value="F:ATP hydrolysis activity"/>
    <property type="evidence" value="ECO:0007669"/>
    <property type="project" value="InterPro"/>
</dbReference>
<dbReference type="SUPFAM" id="SSF52540">
    <property type="entry name" value="P-loop containing nucleoside triphosphate hydrolases"/>
    <property type="match status" value="1"/>
</dbReference>
<gene>
    <name evidence="2" type="ORF">H5410_005708</name>
</gene>
<dbReference type="Pfam" id="PF00005">
    <property type="entry name" value="ABC_tran"/>
    <property type="match status" value="1"/>
</dbReference>
<dbReference type="Gene3D" id="3.40.50.300">
    <property type="entry name" value="P-loop containing nucleotide triphosphate hydrolases"/>
    <property type="match status" value="1"/>
</dbReference>
<evidence type="ECO:0000313" key="2">
    <source>
        <dbReference type="EMBL" id="KAG5620490.1"/>
    </source>
</evidence>
<proteinExistence type="predicted"/>
<dbReference type="OrthoDB" id="1306363at2759"/>
<dbReference type="InterPro" id="IPR003439">
    <property type="entry name" value="ABC_transporter-like_ATP-bd"/>
</dbReference>
<evidence type="ECO:0000259" key="1">
    <source>
        <dbReference type="Pfam" id="PF00005"/>
    </source>
</evidence>
<evidence type="ECO:0000313" key="3">
    <source>
        <dbReference type="Proteomes" id="UP000824120"/>
    </source>
</evidence>
<name>A0A9J6A852_SOLCO</name>
<dbReference type="EMBL" id="JACXVP010000002">
    <property type="protein sequence ID" value="KAG5620490.1"/>
    <property type="molecule type" value="Genomic_DNA"/>
</dbReference>
<sequence length="92" mass="10314">MNGEILALMGPSCSGKTTLLKILRGRLQEKVRGTVTYMTSHIIQLSIGGTLHFCCILKTSKQDESMYVRYLSMNFLLALDYKAPQSKTAKRN</sequence>
<dbReference type="AlphaFoldDB" id="A0A9J6A852"/>
<accession>A0A9J6A852</accession>